<accession>A0AA37S904</accession>
<evidence type="ECO:0000313" key="2">
    <source>
        <dbReference type="Proteomes" id="UP001161389"/>
    </source>
</evidence>
<organism evidence="1 2">
    <name type="scientific">Litoribrevibacter albus</name>
    <dbReference type="NCBI Taxonomy" id="1473156"/>
    <lineage>
        <taxon>Bacteria</taxon>
        <taxon>Pseudomonadati</taxon>
        <taxon>Pseudomonadota</taxon>
        <taxon>Gammaproteobacteria</taxon>
        <taxon>Oceanospirillales</taxon>
        <taxon>Oceanospirillaceae</taxon>
        <taxon>Litoribrevibacter</taxon>
    </lineage>
</organism>
<dbReference type="Proteomes" id="UP001161389">
    <property type="component" value="Unassembled WGS sequence"/>
</dbReference>
<keyword evidence="2" id="KW-1185">Reference proteome</keyword>
<evidence type="ECO:0000313" key="1">
    <source>
        <dbReference type="EMBL" id="GLQ31365.1"/>
    </source>
</evidence>
<gene>
    <name evidence="1" type="ORF">GCM10007876_18440</name>
</gene>
<dbReference type="EMBL" id="BSNM01000011">
    <property type="protein sequence ID" value="GLQ31365.1"/>
    <property type="molecule type" value="Genomic_DNA"/>
</dbReference>
<reference evidence="1" key="2">
    <citation type="submission" date="2023-01" db="EMBL/GenBank/DDBJ databases">
        <title>Draft genome sequence of Litoribrevibacter albus strain NBRC 110071.</title>
        <authorList>
            <person name="Sun Q."/>
            <person name="Mori K."/>
        </authorList>
    </citation>
    <scope>NUCLEOTIDE SEQUENCE</scope>
    <source>
        <strain evidence="1">NBRC 110071</strain>
    </source>
</reference>
<sequence>MNIEMPQRNESEQNARPDQIEKLKDMGISDAKVLSKLGEHQANNILSFMEGAKHAMACFDASSATTASAASVSPQTVNSKVVDSVTQANTKVLGEAPAMAMGSLYQTIGNAVAMAAANAVYAQQQANVSYQAATTLGITTLYSKNT</sequence>
<dbReference type="RefSeq" id="WP_284380954.1">
    <property type="nucleotide sequence ID" value="NZ_BSNM01000011.1"/>
</dbReference>
<proteinExistence type="predicted"/>
<dbReference type="Pfam" id="PF11747">
    <property type="entry name" value="RebB"/>
    <property type="match status" value="1"/>
</dbReference>
<reference evidence="1" key="1">
    <citation type="journal article" date="2014" name="Int. J. Syst. Evol. Microbiol.">
        <title>Complete genome sequence of Corynebacterium casei LMG S-19264T (=DSM 44701T), isolated from a smear-ripened cheese.</title>
        <authorList>
            <consortium name="US DOE Joint Genome Institute (JGI-PGF)"/>
            <person name="Walter F."/>
            <person name="Albersmeier A."/>
            <person name="Kalinowski J."/>
            <person name="Ruckert C."/>
        </authorList>
    </citation>
    <scope>NUCLEOTIDE SEQUENCE</scope>
    <source>
        <strain evidence="1">NBRC 110071</strain>
    </source>
</reference>
<name>A0AA37S904_9GAMM</name>
<protein>
    <submittedName>
        <fullName evidence="1">Uncharacterized protein</fullName>
    </submittedName>
</protein>
<dbReference type="AlphaFoldDB" id="A0AA37S904"/>
<comment type="caution">
    <text evidence="1">The sequence shown here is derived from an EMBL/GenBank/DDBJ whole genome shotgun (WGS) entry which is preliminary data.</text>
</comment>
<dbReference type="InterPro" id="IPR021070">
    <property type="entry name" value="Killing_trait_RebB"/>
</dbReference>